<feature type="transmembrane region" description="Helical" evidence="8">
    <location>
        <begin position="80"/>
        <end position="103"/>
    </location>
</feature>
<keyword evidence="3" id="KW-0813">Transport</keyword>
<dbReference type="AlphaFoldDB" id="A0A7V2F678"/>
<keyword evidence="4" id="KW-1003">Cell membrane</keyword>
<dbReference type="EMBL" id="DSGB01000004">
    <property type="protein sequence ID" value="HER95648.1"/>
    <property type="molecule type" value="Genomic_DNA"/>
</dbReference>
<evidence type="ECO:0000256" key="2">
    <source>
        <dbReference type="ARBA" id="ARBA00009773"/>
    </source>
</evidence>
<evidence type="ECO:0000256" key="6">
    <source>
        <dbReference type="ARBA" id="ARBA00022989"/>
    </source>
</evidence>
<keyword evidence="6 8" id="KW-1133">Transmembrane helix</keyword>
<keyword evidence="7 8" id="KW-0472">Membrane</keyword>
<comment type="similarity">
    <text evidence="2">Belongs to the autoinducer-2 exporter (AI-2E) (TC 2.A.86) family.</text>
</comment>
<dbReference type="Pfam" id="PF01594">
    <property type="entry name" value="AI-2E_transport"/>
    <property type="match status" value="1"/>
</dbReference>
<keyword evidence="5 8" id="KW-0812">Transmembrane</keyword>
<proteinExistence type="inferred from homology"/>
<comment type="subcellular location">
    <subcellularLocation>
        <location evidence="1">Cell membrane</location>
        <topology evidence="1">Multi-pass membrane protein</topology>
    </subcellularLocation>
</comment>
<organism evidence="9">
    <name type="scientific">Rhodothermus marinus</name>
    <name type="common">Rhodothermus obamensis</name>
    <dbReference type="NCBI Taxonomy" id="29549"/>
    <lineage>
        <taxon>Bacteria</taxon>
        <taxon>Pseudomonadati</taxon>
        <taxon>Rhodothermota</taxon>
        <taxon>Rhodothermia</taxon>
        <taxon>Rhodothermales</taxon>
        <taxon>Rhodothermaceae</taxon>
        <taxon>Rhodothermus</taxon>
    </lineage>
</organism>
<dbReference type="PANTHER" id="PTHR21716">
    <property type="entry name" value="TRANSMEMBRANE PROTEIN"/>
    <property type="match status" value="1"/>
</dbReference>
<protein>
    <submittedName>
        <fullName evidence="9">AI-2E family transporter</fullName>
    </submittedName>
</protein>
<comment type="caution">
    <text evidence="9">The sequence shown here is derived from an EMBL/GenBank/DDBJ whole genome shotgun (WGS) entry which is preliminary data.</text>
</comment>
<dbReference type="GO" id="GO:0005886">
    <property type="term" value="C:plasma membrane"/>
    <property type="evidence" value="ECO:0007669"/>
    <property type="project" value="UniProtKB-SubCell"/>
</dbReference>
<evidence type="ECO:0000256" key="5">
    <source>
        <dbReference type="ARBA" id="ARBA00022692"/>
    </source>
</evidence>
<feature type="transmembrane region" description="Helical" evidence="8">
    <location>
        <begin position="167"/>
        <end position="186"/>
    </location>
</feature>
<reference evidence="9" key="1">
    <citation type="journal article" date="2020" name="mSystems">
        <title>Genome- and Community-Level Interaction Insights into Carbon Utilization and Element Cycling Functions of Hydrothermarchaeota in Hydrothermal Sediment.</title>
        <authorList>
            <person name="Zhou Z."/>
            <person name="Liu Y."/>
            <person name="Xu W."/>
            <person name="Pan J."/>
            <person name="Luo Z.H."/>
            <person name="Li M."/>
        </authorList>
    </citation>
    <scope>NUCLEOTIDE SEQUENCE [LARGE SCALE GENOMIC DNA]</scope>
    <source>
        <strain evidence="9">SpSt-143</strain>
    </source>
</reference>
<evidence type="ECO:0000313" key="9">
    <source>
        <dbReference type="EMBL" id="HER95648.1"/>
    </source>
</evidence>
<sequence>MTMANVAHEPNTASSSAVWHHLTRHWLGRLVLAGLMLGAVVWVTYAFTNLLVYLLVGWLLAYLLRPIVDRLQWLGRVPAILLTLAGCIALISLLLTSLLPFLARQVAELSQLISLEALQSAIGELERWLVRFIPIQPGTLMRLLRQGFETLIREQQLAGTVSSILDLFTNLFYAVLVIPFVTFFVLKDGVHLRRSLLQLIPNRYFELTLAILEKLGGSVGRYFRALFLQSLAVATLASVLLYIFGLHFALAVGVFAGIANTIPYFGPLMGFVAGTLVGIAQTGDFSMVFRVLVAMGLTQVVDNVLFQPMIFSRAAQAHPLIILFAVLVGAQLAGIVGMLLAIPVLTVVRTAFVQLRWGMQNYHIVRATSS</sequence>
<dbReference type="InterPro" id="IPR002549">
    <property type="entry name" value="AI-2E-like"/>
</dbReference>
<dbReference type="GO" id="GO:0055085">
    <property type="term" value="P:transmembrane transport"/>
    <property type="evidence" value="ECO:0007669"/>
    <property type="project" value="TreeGrafter"/>
</dbReference>
<evidence type="ECO:0000256" key="8">
    <source>
        <dbReference type="SAM" id="Phobius"/>
    </source>
</evidence>
<feature type="transmembrane region" description="Helical" evidence="8">
    <location>
        <begin position="231"/>
        <end position="256"/>
    </location>
</feature>
<accession>A0A7V2F678</accession>
<evidence type="ECO:0000256" key="3">
    <source>
        <dbReference type="ARBA" id="ARBA00022448"/>
    </source>
</evidence>
<evidence type="ECO:0000256" key="4">
    <source>
        <dbReference type="ARBA" id="ARBA00022475"/>
    </source>
</evidence>
<feature type="transmembrane region" description="Helical" evidence="8">
    <location>
        <begin position="321"/>
        <end position="348"/>
    </location>
</feature>
<dbReference type="PANTHER" id="PTHR21716:SF53">
    <property type="entry name" value="PERMEASE PERM-RELATED"/>
    <property type="match status" value="1"/>
</dbReference>
<feature type="transmembrane region" description="Helical" evidence="8">
    <location>
        <begin position="51"/>
        <end position="68"/>
    </location>
</feature>
<evidence type="ECO:0000256" key="1">
    <source>
        <dbReference type="ARBA" id="ARBA00004651"/>
    </source>
</evidence>
<feature type="transmembrane region" description="Helical" evidence="8">
    <location>
        <begin position="262"/>
        <end position="280"/>
    </location>
</feature>
<gene>
    <name evidence="9" type="ORF">ENO59_03910</name>
</gene>
<evidence type="ECO:0000256" key="7">
    <source>
        <dbReference type="ARBA" id="ARBA00023136"/>
    </source>
</evidence>
<name>A0A7V2F678_RHOMR</name>